<evidence type="ECO:0000313" key="1">
    <source>
        <dbReference type="EMBL" id="KLU63778.1"/>
    </source>
</evidence>
<dbReference type="PATRIC" id="fig|476652.3.peg.4563"/>
<evidence type="ECO:0008006" key="3">
    <source>
        <dbReference type="Google" id="ProtNLM"/>
    </source>
</evidence>
<protein>
    <recommendedName>
        <fullName evidence="3">Chromosome partition protein Smc</fullName>
    </recommendedName>
</protein>
<gene>
    <name evidence="1" type="ORF">DEAC_c43070</name>
</gene>
<sequence>MTKLSAKLIQLVEGMKMNNQPIQSEKSIRELNQGGNPDMNIQDQIDGLKHRFKELDNNCLNFISQYDNVIQNLEGVKYLLTIKSLEPEDRQQFEERFESLAKFQKDNYQEYKRVKGLRTKIQSMYRTIGTLIMDHDSVKRLKAQADRCRKELILVQQKVNDFDREYSNSLQKLEMKLEVLCKATQSDEFIIG</sequence>
<proteinExistence type="predicted"/>
<accession>A0A0J1FLG5</accession>
<keyword evidence="2" id="KW-1185">Reference proteome</keyword>
<dbReference type="Proteomes" id="UP000036356">
    <property type="component" value="Unassembled WGS sequence"/>
</dbReference>
<reference evidence="1 2" key="1">
    <citation type="submission" date="2015-06" db="EMBL/GenBank/DDBJ databases">
        <title>Draft genome of the moderately acidophilic sulfate reducer Candidatus Desulfosporosinus acididurans strain M1.</title>
        <authorList>
            <person name="Poehlein A."/>
            <person name="Petzsch P."/>
            <person name="Johnson B.D."/>
            <person name="Schloemann M."/>
            <person name="Daniel R."/>
            <person name="Muehling M."/>
        </authorList>
    </citation>
    <scope>NUCLEOTIDE SEQUENCE [LARGE SCALE GENOMIC DNA]</scope>
    <source>
        <strain evidence="1 2">M1</strain>
    </source>
</reference>
<evidence type="ECO:0000313" key="2">
    <source>
        <dbReference type="Proteomes" id="UP000036356"/>
    </source>
</evidence>
<name>A0A0J1FLG5_9FIRM</name>
<dbReference type="AlphaFoldDB" id="A0A0J1FLG5"/>
<organism evidence="1 2">
    <name type="scientific">Desulfosporosinus acididurans</name>
    <dbReference type="NCBI Taxonomy" id="476652"/>
    <lineage>
        <taxon>Bacteria</taxon>
        <taxon>Bacillati</taxon>
        <taxon>Bacillota</taxon>
        <taxon>Clostridia</taxon>
        <taxon>Eubacteriales</taxon>
        <taxon>Desulfitobacteriaceae</taxon>
        <taxon>Desulfosporosinus</taxon>
    </lineage>
</organism>
<dbReference type="EMBL" id="LDZY01000026">
    <property type="protein sequence ID" value="KLU63778.1"/>
    <property type="molecule type" value="Genomic_DNA"/>
</dbReference>
<comment type="caution">
    <text evidence="1">The sequence shown here is derived from an EMBL/GenBank/DDBJ whole genome shotgun (WGS) entry which is preliminary data.</text>
</comment>
<dbReference type="RefSeq" id="WP_047812070.1">
    <property type="nucleotide sequence ID" value="NZ_LDZY01000026.1"/>
</dbReference>